<evidence type="ECO:0000313" key="1">
    <source>
        <dbReference type="EMBL" id="KAK3554828.1"/>
    </source>
</evidence>
<comment type="caution">
    <text evidence="1">The sequence shown here is derived from an EMBL/GenBank/DDBJ whole genome shotgun (WGS) entry which is preliminary data.</text>
</comment>
<proteinExistence type="predicted"/>
<dbReference type="AlphaFoldDB" id="A0AAE0RJ10"/>
<dbReference type="Proteomes" id="UP001274896">
    <property type="component" value="Unassembled WGS sequence"/>
</dbReference>
<organism evidence="1 2">
    <name type="scientific">Hemibagrus guttatus</name>
    <dbReference type="NCBI Taxonomy" id="175788"/>
    <lineage>
        <taxon>Eukaryota</taxon>
        <taxon>Metazoa</taxon>
        <taxon>Chordata</taxon>
        <taxon>Craniata</taxon>
        <taxon>Vertebrata</taxon>
        <taxon>Euteleostomi</taxon>
        <taxon>Actinopterygii</taxon>
        <taxon>Neopterygii</taxon>
        <taxon>Teleostei</taxon>
        <taxon>Ostariophysi</taxon>
        <taxon>Siluriformes</taxon>
        <taxon>Bagridae</taxon>
        <taxon>Hemibagrus</taxon>
    </lineage>
</organism>
<dbReference type="EMBL" id="JAUCMX010000002">
    <property type="protein sequence ID" value="KAK3554828.1"/>
    <property type="molecule type" value="Genomic_DNA"/>
</dbReference>
<evidence type="ECO:0008006" key="3">
    <source>
        <dbReference type="Google" id="ProtNLM"/>
    </source>
</evidence>
<name>A0AAE0RJ10_9TELE</name>
<feature type="non-terminal residue" evidence="1">
    <location>
        <position position="128"/>
    </location>
</feature>
<accession>A0AAE0RJ10</accession>
<keyword evidence="2" id="KW-1185">Reference proteome</keyword>
<protein>
    <recommendedName>
        <fullName evidence="3">Pecanex-like protein</fullName>
    </recommendedName>
</protein>
<sequence length="128" mass="14552">AGLLDHQHHHQQPRREDVSYRVQIVDVNQVLDVINLSKRKELLWPDESMRLRAGPSCWRDWGPLEGMEGQVIHRWMPCSRDPLTRSPIDKSILLVQVDDKLVPIIETGVTELGAEVCVCVCVCCCTAI</sequence>
<evidence type="ECO:0000313" key="2">
    <source>
        <dbReference type="Proteomes" id="UP001274896"/>
    </source>
</evidence>
<reference evidence="1" key="1">
    <citation type="submission" date="2023-06" db="EMBL/GenBank/DDBJ databases">
        <title>Male Hemibagrus guttatus genome.</title>
        <authorList>
            <person name="Bian C."/>
        </authorList>
    </citation>
    <scope>NUCLEOTIDE SEQUENCE</scope>
    <source>
        <strain evidence="1">Male_cb2023</strain>
        <tissue evidence="1">Muscle</tissue>
    </source>
</reference>
<gene>
    <name evidence="1" type="ORF">QTP70_034851</name>
</gene>